<accession>A0A2T6ZP94</accession>
<dbReference type="AlphaFoldDB" id="A0A2T6ZP94"/>
<reference evidence="2 3" key="1">
    <citation type="submission" date="2017-04" db="EMBL/GenBank/DDBJ databases">
        <title>Draft genome sequence of Tuber borchii Vittad., a whitish edible truffle.</title>
        <authorList>
            <consortium name="DOE Joint Genome Institute"/>
            <person name="Murat C."/>
            <person name="Kuo A."/>
            <person name="Barry K.W."/>
            <person name="Clum A."/>
            <person name="Dockter R.B."/>
            <person name="Fauchery L."/>
            <person name="Iotti M."/>
            <person name="Kohler A."/>
            <person name="Labutti K."/>
            <person name="Lindquist E.A."/>
            <person name="Lipzen A."/>
            <person name="Ohm R.A."/>
            <person name="Wang M."/>
            <person name="Grigoriev I.V."/>
            <person name="Zambonelli A."/>
            <person name="Martin F.M."/>
        </authorList>
    </citation>
    <scope>NUCLEOTIDE SEQUENCE [LARGE SCALE GENOMIC DNA]</scope>
    <source>
        <strain evidence="2 3">Tbo3840</strain>
    </source>
</reference>
<sequence length="54" mass="5699">VSLADRGGKQGLCKLVRLPHGTKECIDSEGNGQRGSVTIDPATGRVDYAESSIR</sequence>
<organism evidence="2 3">
    <name type="scientific">Tuber borchii</name>
    <name type="common">White truffle</name>
    <dbReference type="NCBI Taxonomy" id="42251"/>
    <lineage>
        <taxon>Eukaryota</taxon>
        <taxon>Fungi</taxon>
        <taxon>Dikarya</taxon>
        <taxon>Ascomycota</taxon>
        <taxon>Pezizomycotina</taxon>
        <taxon>Pezizomycetes</taxon>
        <taxon>Pezizales</taxon>
        <taxon>Tuberaceae</taxon>
        <taxon>Tuber</taxon>
    </lineage>
</organism>
<dbReference type="Proteomes" id="UP000244722">
    <property type="component" value="Unassembled WGS sequence"/>
</dbReference>
<protein>
    <submittedName>
        <fullName evidence="2">Uncharacterized protein</fullName>
    </submittedName>
</protein>
<name>A0A2T6ZP94_TUBBO</name>
<keyword evidence="3" id="KW-1185">Reference proteome</keyword>
<proteinExistence type="predicted"/>
<dbReference type="EMBL" id="NESQ01000156">
    <property type="protein sequence ID" value="PUU77302.1"/>
    <property type="molecule type" value="Genomic_DNA"/>
</dbReference>
<evidence type="ECO:0000256" key="1">
    <source>
        <dbReference type="SAM" id="MobiDB-lite"/>
    </source>
</evidence>
<evidence type="ECO:0000313" key="2">
    <source>
        <dbReference type="EMBL" id="PUU77302.1"/>
    </source>
</evidence>
<evidence type="ECO:0000313" key="3">
    <source>
        <dbReference type="Proteomes" id="UP000244722"/>
    </source>
</evidence>
<feature type="non-terminal residue" evidence="2">
    <location>
        <position position="54"/>
    </location>
</feature>
<feature type="non-terminal residue" evidence="2">
    <location>
        <position position="1"/>
    </location>
</feature>
<feature type="region of interest" description="Disordered" evidence="1">
    <location>
        <begin position="26"/>
        <end position="54"/>
    </location>
</feature>
<comment type="caution">
    <text evidence="2">The sequence shown here is derived from an EMBL/GenBank/DDBJ whole genome shotgun (WGS) entry which is preliminary data.</text>
</comment>
<gene>
    <name evidence="2" type="ORF">B9Z19DRAFT_1027392</name>
</gene>